<evidence type="ECO:0000313" key="2">
    <source>
        <dbReference type="EMBL" id="KIN08122.1"/>
    </source>
</evidence>
<keyword evidence="1" id="KW-0472">Membrane</keyword>
<dbReference type="AlphaFoldDB" id="A0A0C3I140"/>
<reference evidence="2 3" key="1">
    <citation type="submission" date="2014-04" db="EMBL/GenBank/DDBJ databases">
        <authorList>
            <consortium name="DOE Joint Genome Institute"/>
            <person name="Kuo A."/>
            <person name="Martino E."/>
            <person name="Perotto S."/>
            <person name="Kohler A."/>
            <person name="Nagy L.G."/>
            <person name="Floudas D."/>
            <person name="Copeland A."/>
            <person name="Barry K.W."/>
            <person name="Cichocki N."/>
            <person name="Veneault-Fourrey C."/>
            <person name="LaButti K."/>
            <person name="Lindquist E.A."/>
            <person name="Lipzen A."/>
            <person name="Lundell T."/>
            <person name="Morin E."/>
            <person name="Murat C."/>
            <person name="Sun H."/>
            <person name="Tunlid A."/>
            <person name="Henrissat B."/>
            <person name="Grigoriev I.V."/>
            <person name="Hibbett D.S."/>
            <person name="Martin F."/>
            <person name="Nordberg H.P."/>
            <person name="Cantor M.N."/>
            <person name="Hua S.X."/>
        </authorList>
    </citation>
    <scope>NUCLEOTIDE SEQUENCE [LARGE SCALE GENOMIC DNA]</scope>
    <source>
        <strain evidence="2 3">Zn</strain>
    </source>
</reference>
<gene>
    <name evidence="2" type="ORF">OIDMADRAFT_16499</name>
</gene>
<reference evidence="3" key="2">
    <citation type="submission" date="2015-01" db="EMBL/GenBank/DDBJ databases">
        <title>Evolutionary Origins and Diversification of the Mycorrhizal Mutualists.</title>
        <authorList>
            <consortium name="DOE Joint Genome Institute"/>
            <consortium name="Mycorrhizal Genomics Consortium"/>
            <person name="Kohler A."/>
            <person name="Kuo A."/>
            <person name="Nagy L.G."/>
            <person name="Floudas D."/>
            <person name="Copeland A."/>
            <person name="Barry K.W."/>
            <person name="Cichocki N."/>
            <person name="Veneault-Fourrey C."/>
            <person name="LaButti K."/>
            <person name="Lindquist E.A."/>
            <person name="Lipzen A."/>
            <person name="Lundell T."/>
            <person name="Morin E."/>
            <person name="Murat C."/>
            <person name="Riley R."/>
            <person name="Ohm R."/>
            <person name="Sun H."/>
            <person name="Tunlid A."/>
            <person name="Henrissat B."/>
            <person name="Grigoriev I.V."/>
            <person name="Hibbett D.S."/>
            <person name="Martin F."/>
        </authorList>
    </citation>
    <scope>NUCLEOTIDE SEQUENCE [LARGE SCALE GENOMIC DNA]</scope>
    <source>
        <strain evidence="3">Zn</strain>
    </source>
</reference>
<protein>
    <submittedName>
        <fullName evidence="2">Uncharacterized protein</fullName>
    </submittedName>
</protein>
<evidence type="ECO:0000256" key="1">
    <source>
        <dbReference type="SAM" id="Phobius"/>
    </source>
</evidence>
<organism evidence="2 3">
    <name type="scientific">Oidiodendron maius (strain Zn)</name>
    <dbReference type="NCBI Taxonomy" id="913774"/>
    <lineage>
        <taxon>Eukaryota</taxon>
        <taxon>Fungi</taxon>
        <taxon>Dikarya</taxon>
        <taxon>Ascomycota</taxon>
        <taxon>Pezizomycotina</taxon>
        <taxon>Leotiomycetes</taxon>
        <taxon>Leotiomycetes incertae sedis</taxon>
        <taxon>Myxotrichaceae</taxon>
        <taxon>Oidiodendron</taxon>
    </lineage>
</organism>
<dbReference type="InParanoid" id="A0A0C3I140"/>
<dbReference type="EMBL" id="KN832870">
    <property type="protein sequence ID" value="KIN08122.1"/>
    <property type="molecule type" value="Genomic_DNA"/>
</dbReference>
<sequence>MTLEMAIFTPYPELSQLFYDLPGPCFAPNPSHRNWVRVTNEIDIERAFPLPDRGQAYGTISQLEKRSNIVRDEEDRRREWEKGALMGAMISAIFSLLIVTSFVIVLYTLMPLSSKAS</sequence>
<dbReference type="Proteomes" id="UP000054321">
    <property type="component" value="Unassembled WGS sequence"/>
</dbReference>
<keyword evidence="3" id="KW-1185">Reference proteome</keyword>
<evidence type="ECO:0000313" key="3">
    <source>
        <dbReference type="Proteomes" id="UP000054321"/>
    </source>
</evidence>
<accession>A0A0C3I140</accession>
<keyword evidence="1" id="KW-0812">Transmembrane</keyword>
<dbReference type="HOGENOM" id="CLU_2085468_0_0_1"/>
<name>A0A0C3I140_OIDMZ</name>
<feature type="transmembrane region" description="Helical" evidence="1">
    <location>
        <begin position="84"/>
        <end position="110"/>
    </location>
</feature>
<keyword evidence="1" id="KW-1133">Transmembrane helix</keyword>
<proteinExistence type="predicted"/>